<dbReference type="GO" id="GO:0002161">
    <property type="term" value="F:aminoacyl-tRNA deacylase activity"/>
    <property type="evidence" value="ECO:0007669"/>
    <property type="project" value="InterPro"/>
</dbReference>
<evidence type="ECO:0000256" key="5">
    <source>
        <dbReference type="ARBA" id="ARBA00022840"/>
    </source>
</evidence>
<feature type="binding site" evidence="10">
    <location>
        <position position="592"/>
    </location>
    <ligand>
        <name>ATP</name>
        <dbReference type="ChEBI" id="CHEBI:30616"/>
    </ligand>
</feature>
<feature type="binding site" evidence="10">
    <location>
        <position position="878"/>
    </location>
    <ligand>
        <name>Zn(2+)</name>
        <dbReference type="ChEBI" id="CHEBI:29105"/>
    </ligand>
</feature>
<comment type="domain">
    <text evidence="10">IleRS has two distinct active sites: one for aminoacylation and one for editing. The misactivated valine is translocated from the active site to the editing site, which sterically excludes the correctly activated isoleucine. The single editing site contains two valyl binding pockets, one specific for each substrate (Val-AMP or Val-tRNA(Ile)).</text>
</comment>
<dbReference type="SUPFAM" id="SSF52374">
    <property type="entry name" value="Nucleotidylyl transferase"/>
    <property type="match status" value="1"/>
</dbReference>
<comment type="cofactor">
    <cofactor evidence="10">
        <name>Zn(2+)</name>
        <dbReference type="ChEBI" id="CHEBI:29105"/>
    </cofactor>
    <text evidence="10">Binds 1 zinc ion per subunit.</text>
</comment>
<dbReference type="GO" id="GO:0005829">
    <property type="term" value="C:cytosol"/>
    <property type="evidence" value="ECO:0007669"/>
    <property type="project" value="TreeGrafter"/>
</dbReference>
<feature type="domain" description="Methionyl/Valyl/Leucyl/Isoleucyl-tRNA synthetase anticodon-binding" evidence="12">
    <location>
        <begin position="670"/>
        <end position="821"/>
    </location>
</feature>
<reference evidence="13 14" key="1">
    <citation type="submission" date="2019-01" db="EMBL/GenBank/DDBJ databases">
        <authorList>
            <consortium name="Pathogen Informatics"/>
        </authorList>
    </citation>
    <scope>NUCLEOTIDE SEQUENCE [LARGE SCALE GENOMIC DNA]</scope>
    <source>
        <strain evidence="13 14">NCTC10142</strain>
        <plasmid evidence="14">13</plasmid>
    </source>
</reference>
<dbReference type="CDD" id="cd07960">
    <property type="entry name" value="Anticodon_Ia_Ile_BEm"/>
    <property type="match status" value="1"/>
</dbReference>
<keyword evidence="4 10" id="KW-0547">Nucleotide-binding</keyword>
<dbReference type="GO" id="GO:0006428">
    <property type="term" value="P:isoleucyl-tRNA aminoacylation"/>
    <property type="evidence" value="ECO:0007669"/>
    <property type="project" value="UniProtKB-UniRule"/>
</dbReference>
<dbReference type="Proteomes" id="UP000289506">
    <property type="component" value="Plasmid 13"/>
</dbReference>
<name>A0A449AHS9_9BACT</name>
<dbReference type="FunFam" id="3.40.50.620:FF:000092">
    <property type="entry name" value="Isoleucine--tRNA ligase"/>
    <property type="match status" value="1"/>
</dbReference>
<dbReference type="PRINTS" id="PR00984">
    <property type="entry name" value="TRNASYNTHILE"/>
</dbReference>
<dbReference type="Pfam" id="PF00133">
    <property type="entry name" value="tRNA-synt_1"/>
    <property type="match status" value="1"/>
</dbReference>
<dbReference type="PANTHER" id="PTHR42765">
    <property type="entry name" value="SOLEUCYL-TRNA SYNTHETASE"/>
    <property type="match status" value="1"/>
</dbReference>
<dbReference type="InterPro" id="IPR013155">
    <property type="entry name" value="M/V/L/I-tRNA-synth_anticd-bd"/>
</dbReference>
<feature type="short sequence motif" description="'KMSKS' region" evidence="10">
    <location>
        <begin position="589"/>
        <end position="593"/>
    </location>
</feature>
<dbReference type="NCBIfam" id="TIGR00392">
    <property type="entry name" value="ileS"/>
    <property type="match status" value="1"/>
</dbReference>
<comment type="similarity">
    <text evidence="1 10">Belongs to the class-I aminoacyl-tRNA synthetase family. IleS type 1 subfamily.</text>
</comment>
<comment type="subunit">
    <text evidence="10">Monomer.</text>
</comment>
<evidence type="ECO:0000313" key="13">
    <source>
        <dbReference type="EMBL" id="VEU64554.1"/>
    </source>
</evidence>
<dbReference type="SUPFAM" id="SSF50677">
    <property type="entry name" value="ValRS/IleRS/LeuRS editing domain"/>
    <property type="match status" value="1"/>
</dbReference>
<dbReference type="Gene3D" id="1.10.730.20">
    <property type="match status" value="1"/>
</dbReference>
<dbReference type="HAMAP" id="MF_02002">
    <property type="entry name" value="Ile_tRNA_synth_type1"/>
    <property type="match status" value="1"/>
</dbReference>
<evidence type="ECO:0000256" key="2">
    <source>
        <dbReference type="ARBA" id="ARBA00022490"/>
    </source>
</evidence>
<dbReference type="InterPro" id="IPR023585">
    <property type="entry name" value="Ile-tRNA-ligase_type1"/>
</dbReference>
<evidence type="ECO:0000256" key="10">
    <source>
        <dbReference type="HAMAP-Rule" id="MF_02002"/>
    </source>
</evidence>
<dbReference type="EC" id="6.1.1.5" evidence="10"/>
<feature type="binding site" evidence="10">
    <location>
        <position position="881"/>
    </location>
    <ligand>
        <name>Zn(2+)</name>
        <dbReference type="ChEBI" id="CHEBI:29105"/>
    </ligand>
</feature>
<dbReference type="PROSITE" id="PS00178">
    <property type="entry name" value="AA_TRNA_LIGASE_I"/>
    <property type="match status" value="1"/>
</dbReference>
<keyword evidence="10" id="KW-0479">Metal-binding</keyword>
<protein>
    <recommendedName>
        <fullName evidence="10">Isoleucine--tRNA ligase</fullName>
        <ecNumber evidence="10">6.1.1.5</ecNumber>
    </recommendedName>
    <alternativeName>
        <fullName evidence="10">Isoleucyl-tRNA synthetase</fullName>
        <shortName evidence="10">IleRS</shortName>
    </alternativeName>
</protein>
<evidence type="ECO:0000256" key="4">
    <source>
        <dbReference type="ARBA" id="ARBA00022741"/>
    </source>
</evidence>
<sequence length="889" mass="103633">MDYKNTLNMPQTDFEMRANLTNKEKYFSEFWLNNDIYNKVIKKNQNNSKFILHDGPPYANGDIHIGHALNKVLKDIIVRYKSLCGFYSPWVLGWDTHGLPIEHKMLSLANLNKEDLNAISLRKKAAAYASDQIQNQKEQFASLQLFTDMNKIYITMDKKYEVIQLKVLKKLVMDGLVYKALKPVYWSPSSQSALAESEVEYQDVISPSIFVALPVIKSNFDKISVDDNLVIWTTTPWTLIANAGVAVGKEIEYVKIKYNEKFYIFATELLEKATEIMKWDDYEVVNNFLGKDIKDVWYNTPILKKPAPLVYGHHVTTESGSGLVHIAPLFGEDDFLIGKENHLEMIMHISDDGNIYNTNTKFDGVFYEDTNKMISEFLQEKLLCFNRLKHSYPHDWRTHKPIIYRGTPQWFVSIDKIRDKILYQIENNVKTHSDWAKKRLIKMIENRDDWTISRQRSWGVPLIFFYDKNDNPILEAEIFDYVIDLVAKYGTDVWWEKSVDELLPEKYRNKGFKKEMDIMDVWFDSGVSSIAANIDDGISKAPYDVYLEGSDQYRGWFNSSIINSVAYNGFSPYINLISHGFALDEKAQKMSKSKGNTISPLDVVKKRGADILRLWVANSEYTNDVTISDKILDQNAEIYRKIRNTFKFLLGNLHNYNYDISTQRTGIHLYIKEQLNLLKYDIQTAYNEFKFINVIKLINNYVVDLSSFYLSITKDILYIREFNDPERLMVLANMYEILEFLIIALTPILPTTCEEAYSFLNKANKKESIMLESIQPIKKESINFKILEEYKNFFDLRNEVNVLIEKAIKDGLVKRANELELFIDLTKQSIFKELDLKTLLSVGKITHSLEFKVAKFDSVKCLRCWNHFESSEIKEELCLMCYGIVEKFK</sequence>
<dbReference type="InterPro" id="IPR050081">
    <property type="entry name" value="Ile-tRNA_ligase"/>
</dbReference>
<evidence type="ECO:0000256" key="3">
    <source>
        <dbReference type="ARBA" id="ARBA00022598"/>
    </source>
</evidence>
<dbReference type="EMBL" id="LR214986">
    <property type="protein sequence ID" value="VEU64554.1"/>
    <property type="molecule type" value="Genomic_DNA"/>
</dbReference>
<feature type="binding site" evidence="10">
    <location>
        <position position="861"/>
    </location>
    <ligand>
        <name>Zn(2+)</name>
        <dbReference type="ChEBI" id="CHEBI:29105"/>
    </ligand>
</feature>
<dbReference type="GO" id="GO:0008270">
    <property type="term" value="F:zinc ion binding"/>
    <property type="evidence" value="ECO:0007669"/>
    <property type="project" value="UniProtKB-UniRule"/>
</dbReference>
<feature type="binding site" evidence="10">
    <location>
        <position position="864"/>
    </location>
    <ligand>
        <name>Zn(2+)</name>
        <dbReference type="ChEBI" id="CHEBI:29105"/>
    </ligand>
</feature>
<dbReference type="InterPro" id="IPR009080">
    <property type="entry name" value="tRNAsynth_Ia_anticodon-bd"/>
</dbReference>
<dbReference type="RefSeq" id="WP_129720490.1">
    <property type="nucleotide sequence ID" value="NZ_LR214986.1"/>
</dbReference>
<dbReference type="InterPro" id="IPR009008">
    <property type="entry name" value="Val/Leu/Ile-tRNA-synth_edit"/>
</dbReference>
<dbReference type="AlphaFoldDB" id="A0A449AHS9"/>
<gene>
    <name evidence="10 13" type="primary">ileS</name>
    <name evidence="13" type="ORF">NCTC10142_00308</name>
</gene>
<dbReference type="Gene3D" id="3.40.50.620">
    <property type="entry name" value="HUPs"/>
    <property type="match status" value="2"/>
</dbReference>
<feature type="domain" description="Aminoacyl-tRNA synthetase class Ia" evidence="11">
    <location>
        <begin position="29"/>
        <end position="628"/>
    </location>
</feature>
<evidence type="ECO:0000256" key="7">
    <source>
        <dbReference type="ARBA" id="ARBA00023146"/>
    </source>
</evidence>
<dbReference type="InterPro" id="IPR014729">
    <property type="entry name" value="Rossmann-like_a/b/a_fold"/>
</dbReference>
<comment type="catalytic activity">
    <reaction evidence="9 10">
        <text>tRNA(Ile) + L-isoleucine + ATP = L-isoleucyl-tRNA(Ile) + AMP + diphosphate</text>
        <dbReference type="Rhea" id="RHEA:11060"/>
        <dbReference type="Rhea" id="RHEA-COMP:9666"/>
        <dbReference type="Rhea" id="RHEA-COMP:9695"/>
        <dbReference type="ChEBI" id="CHEBI:30616"/>
        <dbReference type="ChEBI" id="CHEBI:33019"/>
        <dbReference type="ChEBI" id="CHEBI:58045"/>
        <dbReference type="ChEBI" id="CHEBI:78442"/>
        <dbReference type="ChEBI" id="CHEBI:78528"/>
        <dbReference type="ChEBI" id="CHEBI:456215"/>
        <dbReference type="EC" id="6.1.1.5"/>
    </reaction>
</comment>
<keyword evidence="2 10" id="KW-0963">Cytoplasm</keyword>
<keyword evidence="7 10" id="KW-0030">Aminoacyl-tRNA synthetase</keyword>
<evidence type="ECO:0000259" key="12">
    <source>
        <dbReference type="Pfam" id="PF08264"/>
    </source>
</evidence>
<dbReference type="GO" id="GO:0000049">
    <property type="term" value="F:tRNA binding"/>
    <property type="evidence" value="ECO:0007669"/>
    <property type="project" value="InterPro"/>
</dbReference>
<feature type="short sequence motif" description="'HIGH' region" evidence="10">
    <location>
        <begin position="57"/>
        <end position="67"/>
    </location>
</feature>
<comment type="function">
    <text evidence="8 10">Catalyzes the attachment of isoleucine to tRNA(Ile). As IleRS can inadvertently accommodate and process structurally similar amino acids such as valine, to avoid such errors it has two additional distinct tRNA(Ile)-dependent editing activities. One activity is designated as 'pretransfer' editing and involves the hydrolysis of activated Val-AMP. The other activity is designated 'posttransfer' editing and involves deacylation of mischarged Val-tRNA(Ile).</text>
</comment>
<feature type="binding site" evidence="10">
    <location>
        <position position="548"/>
    </location>
    <ligand>
        <name>L-isoleucyl-5'-AMP</name>
        <dbReference type="ChEBI" id="CHEBI:178002"/>
    </ligand>
</feature>
<dbReference type="Gene3D" id="1.10.10.830">
    <property type="entry name" value="Ile-tRNA synthetase CP2 domain-like"/>
    <property type="match status" value="1"/>
</dbReference>
<keyword evidence="13" id="KW-0614">Plasmid</keyword>
<proteinExistence type="inferred from homology"/>
<evidence type="ECO:0000256" key="9">
    <source>
        <dbReference type="ARBA" id="ARBA00048359"/>
    </source>
</evidence>
<geneLocation type="plasmid" evidence="13 14">
    <name>13</name>
</geneLocation>
<keyword evidence="6 10" id="KW-0648">Protein biosynthesis</keyword>
<evidence type="ECO:0000256" key="8">
    <source>
        <dbReference type="ARBA" id="ARBA00025217"/>
    </source>
</evidence>
<evidence type="ECO:0000259" key="11">
    <source>
        <dbReference type="Pfam" id="PF00133"/>
    </source>
</evidence>
<organism evidence="13 14">
    <name type="scientific">Mycoplasmopsis cynos</name>
    <dbReference type="NCBI Taxonomy" id="171284"/>
    <lineage>
        <taxon>Bacteria</taxon>
        <taxon>Bacillati</taxon>
        <taxon>Mycoplasmatota</taxon>
        <taxon>Mycoplasmoidales</taxon>
        <taxon>Metamycoplasmataceae</taxon>
        <taxon>Mycoplasmopsis</taxon>
    </lineage>
</organism>
<evidence type="ECO:0000256" key="6">
    <source>
        <dbReference type="ARBA" id="ARBA00022917"/>
    </source>
</evidence>
<keyword evidence="3 10" id="KW-0436">Ligase</keyword>
<dbReference type="CDD" id="cd00818">
    <property type="entry name" value="IleRS_core"/>
    <property type="match status" value="1"/>
</dbReference>
<dbReference type="InterPro" id="IPR002301">
    <property type="entry name" value="Ile-tRNA-ligase"/>
</dbReference>
<dbReference type="InterPro" id="IPR001412">
    <property type="entry name" value="aa-tRNA-synth_I_CS"/>
</dbReference>
<evidence type="ECO:0000313" key="14">
    <source>
        <dbReference type="Proteomes" id="UP000289506"/>
    </source>
</evidence>
<dbReference type="GO" id="GO:0005524">
    <property type="term" value="F:ATP binding"/>
    <property type="evidence" value="ECO:0007669"/>
    <property type="project" value="UniProtKB-UniRule"/>
</dbReference>
<dbReference type="GO" id="GO:0004822">
    <property type="term" value="F:isoleucine-tRNA ligase activity"/>
    <property type="evidence" value="ECO:0007669"/>
    <property type="project" value="UniProtKB-UniRule"/>
</dbReference>
<dbReference type="InterPro" id="IPR002300">
    <property type="entry name" value="aa-tRNA-synth_Ia"/>
</dbReference>
<dbReference type="Pfam" id="PF08264">
    <property type="entry name" value="Anticodon_1"/>
    <property type="match status" value="1"/>
</dbReference>
<keyword evidence="5 10" id="KW-0067">ATP-binding</keyword>
<accession>A0A449AHS9</accession>
<keyword evidence="10" id="KW-0862">Zinc</keyword>
<dbReference type="SUPFAM" id="SSF47323">
    <property type="entry name" value="Anticodon-binding domain of a subclass of class I aminoacyl-tRNA synthetases"/>
    <property type="match status" value="1"/>
</dbReference>
<evidence type="ECO:0000256" key="1">
    <source>
        <dbReference type="ARBA" id="ARBA00006887"/>
    </source>
</evidence>
<dbReference type="InterPro" id="IPR033708">
    <property type="entry name" value="Anticodon_Ile_BEm"/>
</dbReference>
<comment type="subcellular location">
    <subcellularLocation>
        <location evidence="10">Cytoplasm</location>
    </subcellularLocation>
</comment>
<dbReference type="PANTHER" id="PTHR42765:SF1">
    <property type="entry name" value="ISOLEUCINE--TRNA LIGASE, MITOCHONDRIAL"/>
    <property type="match status" value="1"/>
</dbReference>